<name>A0A9P6HBQ1_9AGAM</name>
<evidence type="ECO:0000259" key="2">
    <source>
        <dbReference type="Pfam" id="PF20236"/>
    </source>
</evidence>
<keyword evidence="4" id="KW-1185">Reference proteome</keyword>
<accession>A0A9P6HBQ1</accession>
<evidence type="ECO:0000313" key="4">
    <source>
        <dbReference type="Proteomes" id="UP000736335"/>
    </source>
</evidence>
<feature type="region of interest" description="Disordered" evidence="1">
    <location>
        <begin position="72"/>
        <end position="102"/>
    </location>
</feature>
<feature type="domain" description="DUF6593" evidence="2">
    <location>
        <begin position="16"/>
        <end position="217"/>
    </location>
</feature>
<dbReference type="EMBL" id="WIUZ02000010">
    <property type="protein sequence ID" value="KAF9783443.1"/>
    <property type="molecule type" value="Genomic_DNA"/>
</dbReference>
<gene>
    <name evidence="3" type="ORF">BJ322DRAFT_152465</name>
</gene>
<dbReference type="Proteomes" id="UP000736335">
    <property type="component" value="Unassembled WGS sequence"/>
</dbReference>
<organism evidence="3 4">
    <name type="scientific">Thelephora terrestris</name>
    <dbReference type="NCBI Taxonomy" id="56493"/>
    <lineage>
        <taxon>Eukaryota</taxon>
        <taxon>Fungi</taxon>
        <taxon>Dikarya</taxon>
        <taxon>Basidiomycota</taxon>
        <taxon>Agaricomycotina</taxon>
        <taxon>Agaricomycetes</taxon>
        <taxon>Thelephorales</taxon>
        <taxon>Thelephoraceae</taxon>
        <taxon>Thelephora</taxon>
    </lineage>
</organism>
<reference evidence="3" key="2">
    <citation type="submission" date="2020-11" db="EMBL/GenBank/DDBJ databases">
        <authorList>
            <consortium name="DOE Joint Genome Institute"/>
            <person name="Kuo A."/>
            <person name="Miyauchi S."/>
            <person name="Kiss E."/>
            <person name="Drula E."/>
            <person name="Kohler A."/>
            <person name="Sanchez-Garcia M."/>
            <person name="Andreopoulos B."/>
            <person name="Barry K.W."/>
            <person name="Bonito G."/>
            <person name="Buee M."/>
            <person name="Carver A."/>
            <person name="Chen C."/>
            <person name="Cichocki N."/>
            <person name="Clum A."/>
            <person name="Culley D."/>
            <person name="Crous P.W."/>
            <person name="Fauchery L."/>
            <person name="Girlanda M."/>
            <person name="Hayes R."/>
            <person name="Keri Z."/>
            <person name="Labutti K."/>
            <person name="Lipzen A."/>
            <person name="Lombard V."/>
            <person name="Magnuson J."/>
            <person name="Maillard F."/>
            <person name="Morin E."/>
            <person name="Murat C."/>
            <person name="Nolan M."/>
            <person name="Ohm R."/>
            <person name="Pangilinan J."/>
            <person name="Pereira M."/>
            <person name="Perotto S."/>
            <person name="Peter M."/>
            <person name="Riley R."/>
            <person name="Sitrit Y."/>
            <person name="Stielow B."/>
            <person name="Szollosi G."/>
            <person name="Zifcakova L."/>
            <person name="Stursova M."/>
            <person name="Spatafora J.W."/>
            <person name="Tedersoo L."/>
            <person name="Vaario L.-M."/>
            <person name="Yamada A."/>
            <person name="Yan M."/>
            <person name="Wang P."/>
            <person name="Xu J."/>
            <person name="Bruns T."/>
            <person name="Baldrian P."/>
            <person name="Vilgalys R."/>
            <person name="Henrissat B."/>
            <person name="Grigoriev I.V."/>
            <person name="Hibbett D."/>
            <person name="Nagy L.G."/>
            <person name="Martin F.M."/>
        </authorList>
    </citation>
    <scope>NUCLEOTIDE SEQUENCE</scope>
    <source>
        <strain evidence="3">UH-Tt-Lm1</strain>
    </source>
</reference>
<reference evidence="3" key="1">
    <citation type="journal article" date="2020" name="Nat. Commun.">
        <title>Large-scale genome sequencing of mycorrhizal fungi provides insights into the early evolution of symbiotic traits.</title>
        <authorList>
            <person name="Miyauchi S."/>
            <person name="Kiss E."/>
            <person name="Kuo A."/>
            <person name="Drula E."/>
            <person name="Kohler A."/>
            <person name="Sanchez-Garcia M."/>
            <person name="Morin E."/>
            <person name="Andreopoulos B."/>
            <person name="Barry K.W."/>
            <person name="Bonito G."/>
            <person name="Buee M."/>
            <person name="Carver A."/>
            <person name="Chen C."/>
            <person name="Cichocki N."/>
            <person name="Clum A."/>
            <person name="Culley D."/>
            <person name="Crous P.W."/>
            <person name="Fauchery L."/>
            <person name="Girlanda M."/>
            <person name="Hayes R.D."/>
            <person name="Keri Z."/>
            <person name="LaButti K."/>
            <person name="Lipzen A."/>
            <person name="Lombard V."/>
            <person name="Magnuson J."/>
            <person name="Maillard F."/>
            <person name="Murat C."/>
            <person name="Nolan M."/>
            <person name="Ohm R.A."/>
            <person name="Pangilinan J."/>
            <person name="Pereira M.F."/>
            <person name="Perotto S."/>
            <person name="Peter M."/>
            <person name="Pfister S."/>
            <person name="Riley R."/>
            <person name="Sitrit Y."/>
            <person name="Stielow J.B."/>
            <person name="Szollosi G."/>
            <person name="Zifcakova L."/>
            <person name="Stursova M."/>
            <person name="Spatafora J.W."/>
            <person name="Tedersoo L."/>
            <person name="Vaario L.M."/>
            <person name="Yamada A."/>
            <person name="Yan M."/>
            <person name="Wang P."/>
            <person name="Xu J."/>
            <person name="Bruns T."/>
            <person name="Baldrian P."/>
            <person name="Vilgalys R."/>
            <person name="Dunand C."/>
            <person name="Henrissat B."/>
            <person name="Grigoriev I.V."/>
            <person name="Hibbett D."/>
            <person name="Nagy L.G."/>
            <person name="Martin F.M."/>
        </authorList>
    </citation>
    <scope>NUCLEOTIDE SEQUENCE</scope>
    <source>
        <strain evidence="3">UH-Tt-Lm1</strain>
    </source>
</reference>
<sequence length="218" mass="24889">MDTKIIYTHPSSGCTVLVNEETGQKLYKIQTTRRFVGSVTKVFRYEKAASSSPNLVPPTHPEIDEPHDEAEVVMDSSGEENRNEGESGAVGTGGQASDDDPSLEENEIARLYWKWFASTRMVFEGKVRRRAEYMPFGDRLRFFVFTHNSVSYRWSLRSGKWRPKLFINDSGKTLVARFHPASLFKKANAYMVVTPAGMDMLDHIIVTYIPVEARRREM</sequence>
<proteinExistence type="predicted"/>
<dbReference type="Pfam" id="PF20236">
    <property type="entry name" value="DUF6593"/>
    <property type="match status" value="1"/>
</dbReference>
<protein>
    <recommendedName>
        <fullName evidence="2">DUF6593 domain-containing protein</fullName>
    </recommendedName>
</protein>
<dbReference type="AlphaFoldDB" id="A0A9P6HBQ1"/>
<dbReference type="InterPro" id="IPR046528">
    <property type="entry name" value="DUF6593"/>
</dbReference>
<comment type="caution">
    <text evidence="3">The sequence shown here is derived from an EMBL/GenBank/DDBJ whole genome shotgun (WGS) entry which is preliminary data.</text>
</comment>
<evidence type="ECO:0000313" key="3">
    <source>
        <dbReference type="EMBL" id="KAF9783443.1"/>
    </source>
</evidence>
<evidence type="ECO:0000256" key="1">
    <source>
        <dbReference type="SAM" id="MobiDB-lite"/>
    </source>
</evidence>
<dbReference type="OrthoDB" id="3360976at2759"/>